<dbReference type="AlphaFoldDB" id="A0AAV7VXV2"/>
<proteinExistence type="predicted"/>
<accession>A0AAV7VXV2</accession>
<keyword evidence="2" id="KW-1185">Reference proteome</keyword>
<evidence type="ECO:0008006" key="3">
    <source>
        <dbReference type="Google" id="ProtNLM"/>
    </source>
</evidence>
<sequence>MCVIIAVAVYRGRGGVLAVFCTAIGLHCFREHYFICLFRSYDVQTTFALFMLHIVIDEAVFQVAQFYLVHLFVLSIST</sequence>
<evidence type="ECO:0000313" key="2">
    <source>
        <dbReference type="Proteomes" id="UP001066276"/>
    </source>
</evidence>
<evidence type="ECO:0000313" key="1">
    <source>
        <dbReference type="EMBL" id="KAJ1206538.1"/>
    </source>
</evidence>
<comment type="caution">
    <text evidence="1">The sequence shown here is derived from an EMBL/GenBank/DDBJ whole genome shotgun (WGS) entry which is preliminary data.</text>
</comment>
<dbReference type="Proteomes" id="UP001066276">
    <property type="component" value="Chromosome 1_2"/>
</dbReference>
<organism evidence="1 2">
    <name type="scientific">Pleurodeles waltl</name>
    <name type="common">Iberian ribbed newt</name>
    <dbReference type="NCBI Taxonomy" id="8319"/>
    <lineage>
        <taxon>Eukaryota</taxon>
        <taxon>Metazoa</taxon>
        <taxon>Chordata</taxon>
        <taxon>Craniata</taxon>
        <taxon>Vertebrata</taxon>
        <taxon>Euteleostomi</taxon>
        <taxon>Amphibia</taxon>
        <taxon>Batrachia</taxon>
        <taxon>Caudata</taxon>
        <taxon>Salamandroidea</taxon>
        <taxon>Salamandridae</taxon>
        <taxon>Pleurodelinae</taxon>
        <taxon>Pleurodeles</taxon>
    </lineage>
</organism>
<protein>
    <recommendedName>
        <fullName evidence="3">Secreted protein</fullName>
    </recommendedName>
</protein>
<gene>
    <name evidence="1" type="ORF">NDU88_001941</name>
</gene>
<dbReference type="EMBL" id="JANPWB010000002">
    <property type="protein sequence ID" value="KAJ1206538.1"/>
    <property type="molecule type" value="Genomic_DNA"/>
</dbReference>
<name>A0AAV7VXV2_PLEWA</name>
<reference evidence="1" key="1">
    <citation type="journal article" date="2022" name="bioRxiv">
        <title>Sequencing and chromosome-scale assembly of the giantPleurodeles waltlgenome.</title>
        <authorList>
            <person name="Brown T."/>
            <person name="Elewa A."/>
            <person name="Iarovenko S."/>
            <person name="Subramanian E."/>
            <person name="Araus A.J."/>
            <person name="Petzold A."/>
            <person name="Susuki M."/>
            <person name="Suzuki K.-i.T."/>
            <person name="Hayashi T."/>
            <person name="Toyoda A."/>
            <person name="Oliveira C."/>
            <person name="Osipova E."/>
            <person name="Leigh N.D."/>
            <person name="Simon A."/>
            <person name="Yun M.H."/>
        </authorList>
    </citation>
    <scope>NUCLEOTIDE SEQUENCE</scope>
    <source>
        <strain evidence="1">20211129_DDA</strain>
        <tissue evidence="1">Liver</tissue>
    </source>
</reference>